<sequence length="258" mass="27568">MSASMRSILIIGGTSGIGEAFAKRFHQMGKKVIVTGRRQQKLAELKQSLNGLETYAFDMTDTASVPGHVEALFSKYPAIDTVWVNGGRQYASDIKDFASTTDAKISEEVLLNVTAPMILAHHIVPRLAQQKTETNFMITSSGLGFVPFGSLFPVYCATKAAVHSYCVGVRQALKATNVNVLELVPPYVGGTELGMEHIDKIKGLKPLAMEDFVEEIFGKLEGSAAKDLKELAAGSAAGWVEAWRSGTGAVLESSGLGG</sequence>
<gene>
    <name evidence="3" type="ORF">LTR09_003253</name>
</gene>
<dbReference type="PANTHER" id="PTHR43669:SF3">
    <property type="entry name" value="ALCOHOL DEHYDROGENASE, PUTATIVE (AFU_ORTHOLOGUE AFUA_3G03445)-RELATED"/>
    <property type="match status" value="1"/>
</dbReference>
<name>A0AAJ0GEL0_9PEZI</name>
<dbReference type="InterPro" id="IPR002347">
    <property type="entry name" value="SDR_fam"/>
</dbReference>
<dbReference type="Pfam" id="PF00106">
    <property type="entry name" value="adh_short"/>
    <property type="match status" value="1"/>
</dbReference>
<dbReference type="PANTHER" id="PTHR43669">
    <property type="entry name" value="5-KETO-D-GLUCONATE 5-REDUCTASE"/>
    <property type="match status" value="1"/>
</dbReference>
<evidence type="ECO:0000256" key="2">
    <source>
        <dbReference type="ARBA" id="ARBA00023002"/>
    </source>
</evidence>
<accession>A0AAJ0GEL0</accession>
<dbReference type="GO" id="GO:0016491">
    <property type="term" value="F:oxidoreductase activity"/>
    <property type="evidence" value="ECO:0007669"/>
    <property type="project" value="UniProtKB-KW"/>
</dbReference>
<dbReference type="AlphaFoldDB" id="A0AAJ0GEL0"/>
<dbReference type="EMBL" id="JAWDJX010000007">
    <property type="protein sequence ID" value="KAK3056017.1"/>
    <property type="molecule type" value="Genomic_DNA"/>
</dbReference>
<dbReference type="Proteomes" id="UP001271007">
    <property type="component" value="Unassembled WGS sequence"/>
</dbReference>
<keyword evidence="2" id="KW-0560">Oxidoreductase</keyword>
<organism evidence="3 4">
    <name type="scientific">Extremus antarcticus</name>
    <dbReference type="NCBI Taxonomy" id="702011"/>
    <lineage>
        <taxon>Eukaryota</taxon>
        <taxon>Fungi</taxon>
        <taxon>Dikarya</taxon>
        <taxon>Ascomycota</taxon>
        <taxon>Pezizomycotina</taxon>
        <taxon>Dothideomycetes</taxon>
        <taxon>Dothideomycetidae</taxon>
        <taxon>Mycosphaerellales</taxon>
        <taxon>Extremaceae</taxon>
        <taxon>Extremus</taxon>
    </lineage>
</organism>
<evidence type="ECO:0000313" key="3">
    <source>
        <dbReference type="EMBL" id="KAK3056017.1"/>
    </source>
</evidence>
<keyword evidence="4" id="KW-1185">Reference proteome</keyword>
<comment type="similarity">
    <text evidence="1">Belongs to the short-chain dehydrogenases/reductases (SDR) family.</text>
</comment>
<evidence type="ECO:0000313" key="4">
    <source>
        <dbReference type="Proteomes" id="UP001271007"/>
    </source>
</evidence>
<dbReference type="SUPFAM" id="SSF51735">
    <property type="entry name" value="NAD(P)-binding Rossmann-fold domains"/>
    <property type="match status" value="1"/>
</dbReference>
<dbReference type="InterPro" id="IPR036291">
    <property type="entry name" value="NAD(P)-bd_dom_sf"/>
</dbReference>
<proteinExistence type="inferred from homology"/>
<protein>
    <submittedName>
        <fullName evidence="3">Uncharacterized protein</fullName>
    </submittedName>
</protein>
<reference evidence="3" key="1">
    <citation type="submission" date="2023-04" db="EMBL/GenBank/DDBJ databases">
        <title>Black Yeasts Isolated from many extreme environments.</title>
        <authorList>
            <person name="Coleine C."/>
            <person name="Stajich J.E."/>
            <person name="Selbmann L."/>
        </authorList>
    </citation>
    <scope>NUCLEOTIDE SEQUENCE</scope>
    <source>
        <strain evidence="3">CCFEE 5312</strain>
    </source>
</reference>
<evidence type="ECO:0000256" key="1">
    <source>
        <dbReference type="ARBA" id="ARBA00006484"/>
    </source>
</evidence>
<comment type="caution">
    <text evidence="3">The sequence shown here is derived from an EMBL/GenBank/DDBJ whole genome shotgun (WGS) entry which is preliminary data.</text>
</comment>
<dbReference type="Gene3D" id="3.40.50.720">
    <property type="entry name" value="NAD(P)-binding Rossmann-like Domain"/>
    <property type="match status" value="1"/>
</dbReference>